<evidence type="ECO:0000256" key="4">
    <source>
        <dbReference type="ARBA" id="ARBA00022964"/>
    </source>
</evidence>
<comment type="similarity">
    <text evidence="2">Belongs to the intradiol ring-cleavage dioxygenase family.</text>
</comment>
<dbReference type="RefSeq" id="WP_150800548.1">
    <property type="nucleotide sequence ID" value="NZ_CABVHU010000017.1"/>
</dbReference>
<dbReference type="InterPro" id="IPR015889">
    <property type="entry name" value="Intradiol_dOase_core"/>
</dbReference>
<dbReference type="PROSITE" id="PS00083">
    <property type="entry name" value="INTRADIOL_DIOXYGENAS"/>
    <property type="match status" value="1"/>
</dbReference>
<reference evidence="8 9" key="1">
    <citation type="submission" date="2019-09" db="EMBL/GenBank/DDBJ databases">
        <authorList>
            <person name="Chandra G."/>
            <person name="Truman W A."/>
        </authorList>
    </citation>
    <scope>NUCLEOTIDE SEQUENCE [LARGE SCALE GENOMIC DNA]</scope>
    <source>
        <strain evidence="8">PS833</strain>
    </source>
</reference>
<dbReference type="AlphaFoldDB" id="A0A5E7FB21"/>
<evidence type="ECO:0000256" key="3">
    <source>
        <dbReference type="ARBA" id="ARBA00022723"/>
    </source>
</evidence>
<organism evidence="8 9">
    <name type="scientific">Pseudomonas fluorescens</name>
    <dbReference type="NCBI Taxonomy" id="294"/>
    <lineage>
        <taxon>Bacteria</taxon>
        <taxon>Pseudomonadati</taxon>
        <taxon>Pseudomonadota</taxon>
        <taxon>Gammaproteobacteria</taxon>
        <taxon>Pseudomonadales</taxon>
        <taxon>Pseudomonadaceae</taxon>
        <taxon>Pseudomonas</taxon>
    </lineage>
</organism>
<dbReference type="Gene3D" id="2.60.130.10">
    <property type="entry name" value="Aromatic compound dioxygenase"/>
    <property type="match status" value="1"/>
</dbReference>
<keyword evidence="3" id="KW-0479">Metal-binding</keyword>
<accession>A0A5E7FB21</accession>
<keyword evidence="6" id="KW-0408">Iron</keyword>
<dbReference type="GO" id="GO:0009712">
    <property type="term" value="P:catechol-containing compound metabolic process"/>
    <property type="evidence" value="ECO:0007669"/>
    <property type="project" value="InterPro"/>
</dbReference>
<dbReference type="GO" id="GO:0008199">
    <property type="term" value="F:ferric iron binding"/>
    <property type="evidence" value="ECO:0007669"/>
    <property type="project" value="InterPro"/>
</dbReference>
<dbReference type="EC" id="1.13.11.37" evidence="8"/>
<dbReference type="PANTHER" id="PTHR33711">
    <property type="entry name" value="DIOXYGENASE, PUTATIVE (AFU_ORTHOLOGUE AFUA_2G02910)-RELATED"/>
    <property type="match status" value="1"/>
</dbReference>
<evidence type="ECO:0000256" key="2">
    <source>
        <dbReference type="ARBA" id="ARBA00007825"/>
    </source>
</evidence>
<dbReference type="InterPro" id="IPR050770">
    <property type="entry name" value="Intradiol_RC_Dioxygenase"/>
</dbReference>
<dbReference type="Proteomes" id="UP000409037">
    <property type="component" value="Unassembled WGS sequence"/>
</dbReference>
<dbReference type="EMBL" id="CABVHU010000017">
    <property type="protein sequence ID" value="VVO36336.1"/>
    <property type="molecule type" value="Genomic_DNA"/>
</dbReference>
<dbReference type="PANTHER" id="PTHR33711:SF7">
    <property type="entry name" value="INTRADIOL RING-CLEAVAGE DIOXYGENASES DOMAIN-CONTAINING PROTEIN-RELATED"/>
    <property type="match status" value="1"/>
</dbReference>
<feature type="domain" description="Intradiol ring-cleavage dioxygenases" evidence="7">
    <location>
        <begin position="129"/>
        <end position="157"/>
    </location>
</feature>
<sequence length="287" mass="31932">MRNFNEENITGAVLAAVRQGSSSRDRQVSEAVVRHLHAFVQELRPTQDEWRKAIDFLTETGKYCSATRQEFILLSDALGVSMLVDAINHNNDEGSTPTTVLGPFYYDASELMPLGSNIANTPSGDLMHVEGRVRRANGEPIQGAVVEVWHADHDGFYDVQLCEGHDLLDRRAAFRTDDSGRFWFRSRVPLHYPIPADGPVGRMLETQGRHPNRPAHVHFMITAADCEQLVTHVFLEGDPYLDSDVVFGVKDGLIVKLVDHAAGETRDGHLLECAMAVLHYDFVLADG</sequence>
<evidence type="ECO:0000256" key="1">
    <source>
        <dbReference type="ARBA" id="ARBA00001965"/>
    </source>
</evidence>
<dbReference type="GO" id="GO:0018576">
    <property type="term" value="F:catechol 1,2-dioxygenase activity"/>
    <property type="evidence" value="ECO:0007669"/>
    <property type="project" value="InterPro"/>
</dbReference>
<gene>
    <name evidence="8" type="primary">npcC</name>
    <name evidence="8" type="ORF">PS833_05411</name>
</gene>
<dbReference type="Pfam" id="PF00775">
    <property type="entry name" value="Dioxygenase_C"/>
    <property type="match status" value="1"/>
</dbReference>
<comment type="cofactor">
    <cofactor evidence="1">
        <name>Fe(3+)</name>
        <dbReference type="ChEBI" id="CHEBI:29034"/>
    </cofactor>
</comment>
<evidence type="ECO:0000256" key="5">
    <source>
        <dbReference type="ARBA" id="ARBA00023002"/>
    </source>
</evidence>
<evidence type="ECO:0000313" key="9">
    <source>
        <dbReference type="Proteomes" id="UP000409037"/>
    </source>
</evidence>
<dbReference type="SUPFAM" id="SSF49482">
    <property type="entry name" value="Aromatic compound dioxygenase"/>
    <property type="match status" value="1"/>
</dbReference>
<dbReference type="OrthoDB" id="9800887at2"/>
<dbReference type="Pfam" id="PF04444">
    <property type="entry name" value="Dioxygenase_N"/>
    <property type="match status" value="1"/>
</dbReference>
<dbReference type="InterPro" id="IPR000627">
    <property type="entry name" value="Intradiol_dOase_C"/>
</dbReference>
<keyword evidence="5 8" id="KW-0560">Oxidoreductase</keyword>
<evidence type="ECO:0000256" key="6">
    <source>
        <dbReference type="ARBA" id="ARBA00023004"/>
    </source>
</evidence>
<dbReference type="InterPro" id="IPR007535">
    <property type="entry name" value="Catechol_dOase_N"/>
</dbReference>
<protein>
    <submittedName>
        <fullName evidence="8">Hydroxyquinol 1,2-dioxygenase</fullName>
        <ecNumber evidence="8">1.13.11.37</ecNumber>
    </submittedName>
</protein>
<dbReference type="GO" id="GO:0047074">
    <property type="term" value="F:4-hydroxycatechol 1,2-dioxygenase activity"/>
    <property type="evidence" value="ECO:0007669"/>
    <property type="project" value="UniProtKB-EC"/>
</dbReference>
<proteinExistence type="inferred from homology"/>
<evidence type="ECO:0000313" key="8">
    <source>
        <dbReference type="EMBL" id="VVO36336.1"/>
    </source>
</evidence>
<keyword evidence="4 8" id="KW-0223">Dioxygenase</keyword>
<evidence type="ECO:0000259" key="7">
    <source>
        <dbReference type="PROSITE" id="PS00083"/>
    </source>
</evidence>
<name>A0A5E7FB21_PSEFL</name>